<evidence type="ECO:0000313" key="2">
    <source>
        <dbReference type="Proteomes" id="UP000887458"/>
    </source>
</evidence>
<comment type="caution">
    <text evidence="1">The sequence shown here is derived from an EMBL/GenBank/DDBJ whole genome shotgun (WGS) entry which is preliminary data.</text>
</comment>
<organism evidence="1 2">
    <name type="scientific">Dermatophagoides pteronyssinus</name>
    <name type="common">European house dust mite</name>
    <dbReference type="NCBI Taxonomy" id="6956"/>
    <lineage>
        <taxon>Eukaryota</taxon>
        <taxon>Metazoa</taxon>
        <taxon>Ecdysozoa</taxon>
        <taxon>Arthropoda</taxon>
        <taxon>Chelicerata</taxon>
        <taxon>Arachnida</taxon>
        <taxon>Acari</taxon>
        <taxon>Acariformes</taxon>
        <taxon>Sarcoptiformes</taxon>
        <taxon>Astigmata</taxon>
        <taxon>Psoroptidia</taxon>
        <taxon>Analgoidea</taxon>
        <taxon>Pyroglyphidae</taxon>
        <taxon>Dermatophagoidinae</taxon>
        <taxon>Dermatophagoides</taxon>
    </lineage>
</organism>
<dbReference type="Proteomes" id="UP000887458">
    <property type="component" value="Unassembled WGS sequence"/>
</dbReference>
<gene>
    <name evidence="1" type="ORF">DERP_008312</name>
</gene>
<protein>
    <submittedName>
        <fullName evidence="1">Uncharacterized protein</fullName>
    </submittedName>
</protein>
<evidence type="ECO:0000313" key="1">
    <source>
        <dbReference type="EMBL" id="KAH9418055.1"/>
    </source>
</evidence>
<keyword evidence="2" id="KW-1185">Reference proteome</keyword>
<sequence length="74" mass="8738">MVMIIDDDFKETRFQLANKNQEKKTKVTTINIIHAQYRKDLIDLDQENKKKTDTSQSILKTIDSNQIKLTIRQT</sequence>
<accession>A0ABQ8J650</accession>
<name>A0ABQ8J650_DERPT</name>
<reference evidence="1 2" key="2">
    <citation type="journal article" date="2022" name="Mol. Biol. Evol.">
        <title>Comparative Genomics Reveals Insights into the Divergent Evolution of Astigmatic Mites and Household Pest Adaptations.</title>
        <authorList>
            <person name="Xiong Q."/>
            <person name="Wan A.T."/>
            <person name="Liu X."/>
            <person name="Fung C.S."/>
            <person name="Xiao X."/>
            <person name="Malainual N."/>
            <person name="Hou J."/>
            <person name="Wang L."/>
            <person name="Wang M."/>
            <person name="Yang K.Y."/>
            <person name="Cui Y."/>
            <person name="Leung E.L."/>
            <person name="Nong W."/>
            <person name="Shin S.K."/>
            <person name="Au S.W."/>
            <person name="Jeong K.Y."/>
            <person name="Chew F.T."/>
            <person name="Hui J.H."/>
            <person name="Leung T.F."/>
            <person name="Tungtrongchitr A."/>
            <person name="Zhong N."/>
            <person name="Liu Z."/>
            <person name="Tsui S.K."/>
        </authorList>
    </citation>
    <scope>NUCLEOTIDE SEQUENCE [LARGE SCALE GENOMIC DNA]</scope>
    <source>
        <strain evidence="1">Derp</strain>
    </source>
</reference>
<proteinExistence type="predicted"/>
<reference evidence="1 2" key="1">
    <citation type="journal article" date="2018" name="J. Allergy Clin. Immunol.">
        <title>High-quality assembly of Dermatophagoides pteronyssinus genome and transcriptome reveals a wide range of novel allergens.</title>
        <authorList>
            <person name="Liu X.Y."/>
            <person name="Yang K.Y."/>
            <person name="Wang M.Q."/>
            <person name="Kwok J.S."/>
            <person name="Zeng X."/>
            <person name="Yang Z."/>
            <person name="Xiao X.J."/>
            <person name="Lau C.P."/>
            <person name="Li Y."/>
            <person name="Huang Z.M."/>
            <person name="Ba J.G."/>
            <person name="Yim A.K."/>
            <person name="Ouyang C.Y."/>
            <person name="Ngai S.M."/>
            <person name="Chan T.F."/>
            <person name="Leung E.L."/>
            <person name="Liu L."/>
            <person name="Liu Z.G."/>
            <person name="Tsui S.K."/>
        </authorList>
    </citation>
    <scope>NUCLEOTIDE SEQUENCE [LARGE SCALE GENOMIC DNA]</scope>
    <source>
        <strain evidence="1">Derp</strain>
    </source>
</reference>
<dbReference type="EMBL" id="NJHN03000067">
    <property type="protein sequence ID" value="KAH9418055.1"/>
    <property type="molecule type" value="Genomic_DNA"/>
</dbReference>